<feature type="compositionally biased region" description="Basic residues" evidence="1">
    <location>
        <begin position="1928"/>
        <end position="1938"/>
    </location>
</feature>
<feature type="compositionally biased region" description="Polar residues" evidence="1">
    <location>
        <begin position="1778"/>
        <end position="1804"/>
    </location>
</feature>
<feature type="compositionally biased region" description="Acidic residues" evidence="1">
    <location>
        <begin position="850"/>
        <end position="861"/>
    </location>
</feature>
<feature type="compositionally biased region" description="Basic and acidic residues" evidence="1">
    <location>
        <begin position="1092"/>
        <end position="1108"/>
    </location>
</feature>
<feature type="compositionally biased region" description="Acidic residues" evidence="1">
    <location>
        <begin position="938"/>
        <end position="949"/>
    </location>
</feature>
<feature type="compositionally biased region" description="Basic and acidic residues" evidence="1">
    <location>
        <begin position="2075"/>
        <end position="2086"/>
    </location>
</feature>
<accession>A0A7C8JSB2</accession>
<evidence type="ECO:0000259" key="2">
    <source>
        <dbReference type="Pfam" id="PF14737"/>
    </source>
</evidence>
<feature type="compositionally biased region" description="Basic and acidic residues" evidence="1">
    <location>
        <begin position="1708"/>
        <end position="1721"/>
    </location>
</feature>
<evidence type="ECO:0000313" key="4">
    <source>
        <dbReference type="Proteomes" id="UP000480548"/>
    </source>
</evidence>
<feature type="compositionally biased region" description="Low complexity" evidence="1">
    <location>
        <begin position="1263"/>
        <end position="1277"/>
    </location>
</feature>
<sequence>MASPVSYRGFDSWRPFATMFPLNLYETIRPGKYLNALLLEGSLLDILHTVGTTVKELGKGIKKKAERPTLNFTLCNQDPYKLARDLIMIHALLHDGSFKDTPRSAMWDIYFNPVIRLQSSQILQYHIHILSKATNSLENWKSYILSEVIRIGSLATLKELNRILKRYEGIILDHELKAKIKNKMWEQIKGQTKTDSSWMEYFAQFRWAQNDTQVKLEWALNRLMQDYWNQGRLGSSVPNYEADVNLLFLLTPYGDCKRTDFRMNPILAFKSYVDIHNEYVRKEDSEASGTLKYSNLQCYEVQMQELLGACMAEFVNWGSFLRTASSYKMVHISVIFSDPMEYLHEVRMLYPPNSAFATCKIIQEIYSPNCDGAEFDGPENLTYTSIDARYAAYNTGIWNLLLGAAPALESPGGLVITESNIVQTDEGYAPAHELFGVDEDTICTLFGFRVLSLEDRNYLELSQIFGTTDIRIFQNGRYAFTDPGTWNIDLRAKHARLDFEYGEILGVVINIWNSMFETHLLKDWKNSAATFSLMMYCLRSQCVSRLDWSKLGRDVLAAVTPDLARNDEFWVHQHIHGLAPEKVWQCNGEEVDVKTEKRLVCVTIFVPNTVFRELDDQIRNLRRLERSRNLDPLFEVRLSHFWKGEECNGHRYRNLRVSHGTLMEPDGWKKYPTAENNFHVYTGAPILKCVRDGFFYLPKGWIALSFLTGLGLQELGLKEVSYDVLLVNGFDRTIEPVVLQSGVLHENNEKDVMCFSRSFPVLVEDRTSKDNKRNRKKKKKKSKTQGGNSKHAGAESVEFPNDDNEENQGAKDEENKGIKDEQDDESKGEKDIIVDLKDEGAVKEGGSVKEDDDGAAGENDTETEKTANLVYMGGYSDERSIFLRTRQGFDLRLLQEELGEDNQTETTQTISAGASSIEIRLQFQGGHGSRTFRLGLDGADDSEMEDDLDDRNKKQASRKRRPHTNENKKPTDTKQVNISLPEAWKPTPREFKGPRSFGWAHFGRNVLSRGPKGKGVDRAVDEKSKRFSTVQARSQDLNNLGQDFQDLRHSRDTLPGGGADPDAGARQQDLVNSPVRLNVTPIPITAPPSRPADFDRVPKGGDLQEGKDTTSYVEIPDTGKGRAYGEPLEEFDLSFLALDILGDDLEEPPLEILKFDILGDDEPRLIEDDLPGHLYRRGEFYYWGQKENFDRSKTAEKAPYKFLDSHLHRAGTGTPLNERGLPDIPRDDEDQEEKMSVTADDDEDWTDCTDDDQQNQEDHQNQEEQQSQGDQRNQGDQQRQEVVNDDKYGWENDTDDETPFVSPEFHPRSPQAPEVNMANYAFDQSPRKKNVCQPLFRPSPQDTIVEEPFQLEDWKNIFTYQKLWAAQQNRRRNPWNDRWGCDTWSERHKRAPPHDGPKPHSDSPKPPRESPKPLLKIQVPVSGTVAKLGSVEEMLERNKWWKNKGTSQSRTGQGGVTGSNPTWADIAKSGTLEPNPTSPSFRGPKITGANTAKARTTNLNPTSPSPNLNVKRPNPAGANAAKPQTPGPNPVTSSSRSPNVAGPNVAGPKSVRRDTAGPGTARNTPNKVSQRHTDRAQTPAPVGSGPAPPPQRKRGMPEKPISVPWSAIATSLSDTTLEGTTPSLETAVPVDKANQKFTTVQQKVAESGVRYTPAEAPEVQRGDAATEGKAALKLEDTQGEPDAQGGRTATAPEKRLENKFAESQTTQKLKDTQEKPLEWRAEPPGPRAQPAQASWGSKKTRMRYNPKEATANYTKTNPARLPEDVPKKQIEPARNVAPTKSSDIAQKTINTENKTPVKKSQSVVKETPPKKESEEKGSQDEGTGKQFMEDISKKTFRKLFGKRQRAALPAALKGRGQEMTQDQPEDGLQVGVKRADSEGSQTMSATPQKEPEEPPREDPKEVPREANTEPIRDFSLNPPQDWLPPPKKAPRKKYRNKSRKEAGGEEPRAENNSKPLSQASGESSAEPAPKNPWQTPTEAQYSFLKRPSQVPRDDPWEVVQKGSKVFGRKPSPEPVEEVPQKLFETLRNLTDEVPEEPAGAPEEVPKEITQDMSQKVPDQLPEEIPQKPPQEGPLDEQKAEDLKGSEDMEPEIPTSEGAQEVTPPIRAGHNKRKRKKQKGKKKEEGVDQEANDDESWYTGKKPEPSSPKGSQTEATHELLPIGNMVEALDEEDAVPEDPEPKSKPLICKTKIRFDESRRHIISRTATITIPDLVMAGLDENYKFSTINDLPIQEMIIPSGIPGLYYFITPMTLNLLMLSIPCANGLPDEIRWMGSRGIELEFITPGFKDGKKVEVGVEDPVTLGSDNEDTGLFSSSSSTSTLF</sequence>
<organism evidence="3 4">
    <name type="scientific">Orbilia oligospora</name>
    <name type="common">Nematode-trapping fungus</name>
    <name type="synonym">Arthrobotrys oligospora</name>
    <dbReference type="NCBI Taxonomy" id="2813651"/>
    <lineage>
        <taxon>Eukaryota</taxon>
        <taxon>Fungi</taxon>
        <taxon>Dikarya</taxon>
        <taxon>Ascomycota</taxon>
        <taxon>Pezizomycotina</taxon>
        <taxon>Orbiliomycetes</taxon>
        <taxon>Orbiliales</taxon>
        <taxon>Orbiliaceae</taxon>
        <taxon>Orbilia</taxon>
    </lineage>
</organism>
<dbReference type="EMBL" id="WIQZ01000031">
    <property type="protein sequence ID" value="KAF3135767.1"/>
    <property type="molecule type" value="Genomic_DNA"/>
</dbReference>
<feature type="compositionally biased region" description="Basic and acidic residues" evidence="1">
    <location>
        <begin position="1761"/>
        <end position="1771"/>
    </location>
</feature>
<feature type="region of interest" description="Disordered" evidence="1">
    <location>
        <begin position="1847"/>
        <end position="2154"/>
    </location>
</feature>
<protein>
    <recommendedName>
        <fullName evidence="2">DUF4470 domain-containing protein</fullName>
    </recommendedName>
</protein>
<comment type="caution">
    <text evidence="3">The sequence shown here is derived from an EMBL/GenBank/DDBJ whole genome shotgun (WGS) entry which is preliminary data.</text>
</comment>
<feature type="compositionally biased region" description="Basic and acidic residues" evidence="1">
    <location>
        <begin position="1939"/>
        <end position="1951"/>
    </location>
</feature>
<feature type="compositionally biased region" description="Basic and acidic residues" evidence="1">
    <location>
        <begin position="1014"/>
        <end position="1025"/>
    </location>
</feature>
<feature type="compositionally biased region" description="Basic residues" evidence="1">
    <location>
        <begin position="2108"/>
        <end position="2120"/>
    </location>
</feature>
<feature type="region of interest" description="Disordered" evidence="1">
    <location>
        <begin position="1206"/>
        <end position="1314"/>
    </location>
</feature>
<feature type="compositionally biased region" description="Acidic residues" evidence="1">
    <location>
        <begin position="2126"/>
        <end position="2135"/>
    </location>
</feature>
<feature type="compositionally biased region" description="Polar residues" evidence="1">
    <location>
        <begin position="1027"/>
        <end position="1042"/>
    </location>
</feature>
<feature type="compositionally biased region" description="Polar residues" evidence="1">
    <location>
        <begin position="1952"/>
        <end position="1963"/>
    </location>
</feature>
<feature type="compositionally biased region" description="Basic and acidic residues" evidence="1">
    <location>
        <begin position="1889"/>
        <end position="1912"/>
    </location>
</feature>
<feature type="compositionally biased region" description="Basic and acidic residues" evidence="1">
    <location>
        <begin position="1392"/>
        <end position="1411"/>
    </location>
</feature>
<dbReference type="InterPro" id="IPR027974">
    <property type="entry name" value="DUF4470"/>
</dbReference>
<gene>
    <name evidence="3" type="ORF">TWF703_005862</name>
</gene>
<proteinExistence type="predicted"/>
<reference evidence="3 4" key="1">
    <citation type="submission" date="2019-06" db="EMBL/GenBank/DDBJ databases">
        <authorList>
            <person name="Palmer J.M."/>
        </authorList>
    </citation>
    <scope>NUCLEOTIDE SEQUENCE [LARGE SCALE GENOMIC DNA]</scope>
    <source>
        <strain evidence="3 4">TWF703</strain>
    </source>
</reference>
<feature type="compositionally biased region" description="Low complexity" evidence="1">
    <location>
        <begin position="2311"/>
        <end position="2322"/>
    </location>
</feature>
<feature type="compositionally biased region" description="Basic residues" evidence="1">
    <location>
        <begin position="772"/>
        <end position="783"/>
    </location>
</feature>
<feature type="compositionally biased region" description="Basic and acidic residues" evidence="1">
    <location>
        <begin position="808"/>
        <end position="849"/>
    </location>
</feature>
<feature type="region of interest" description="Disordered" evidence="1">
    <location>
        <begin position="766"/>
        <end position="866"/>
    </location>
</feature>
<feature type="compositionally biased region" description="Low complexity" evidence="1">
    <location>
        <begin position="1496"/>
        <end position="1509"/>
    </location>
</feature>
<feature type="compositionally biased region" description="Basic and acidic residues" evidence="1">
    <location>
        <begin position="1278"/>
        <end position="1290"/>
    </location>
</feature>
<feature type="compositionally biased region" description="Basic and acidic residues" evidence="1">
    <location>
        <begin position="1658"/>
        <end position="1676"/>
    </location>
</feature>
<feature type="domain" description="DUF4470" evidence="2">
    <location>
        <begin position="21"/>
        <end position="112"/>
    </location>
</feature>
<evidence type="ECO:0000256" key="1">
    <source>
        <dbReference type="SAM" id="MobiDB-lite"/>
    </source>
</evidence>
<feature type="region of interest" description="Disordered" evidence="1">
    <location>
        <begin position="1366"/>
        <end position="1601"/>
    </location>
</feature>
<feature type="region of interest" description="Disordered" evidence="1">
    <location>
        <begin position="1642"/>
        <end position="1830"/>
    </location>
</feature>
<feature type="region of interest" description="Disordered" evidence="1">
    <location>
        <begin position="2299"/>
        <end position="2322"/>
    </location>
</feature>
<feature type="compositionally biased region" description="Basic and acidic residues" evidence="1">
    <location>
        <begin position="963"/>
        <end position="972"/>
    </location>
</feature>
<dbReference type="Pfam" id="PF14737">
    <property type="entry name" value="DUF4470"/>
    <property type="match status" value="1"/>
</dbReference>
<feature type="region of interest" description="Disordered" evidence="1">
    <location>
        <begin position="928"/>
        <end position="1123"/>
    </location>
</feature>
<dbReference type="Proteomes" id="UP000480548">
    <property type="component" value="Unassembled WGS sequence"/>
</dbReference>
<evidence type="ECO:0000313" key="3">
    <source>
        <dbReference type="EMBL" id="KAF3135767.1"/>
    </source>
</evidence>
<name>A0A7C8JSB2_ORBOL</name>
<feature type="compositionally biased region" description="Basic and acidic residues" evidence="1">
    <location>
        <begin position="1807"/>
        <end position="1830"/>
    </location>
</feature>
<feature type="compositionally biased region" description="Acidic residues" evidence="1">
    <location>
        <begin position="1239"/>
        <end position="1255"/>
    </location>
</feature>